<proteinExistence type="predicted"/>
<evidence type="ECO:0000259" key="1">
    <source>
        <dbReference type="Pfam" id="PF12728"/>
    </source>
</evidence>
<feature type="domain" description="Helix-turn-helix" evidence="1">
    <location>
        <begin position="8"/>
        <end position="60"/>
    </location>
</feature>
<dbReference type="SUPFAM" id="SSF46955">
    <property type="entry name" value="Putative DNA-binding domain"/>
    <property type="match status" value="1"/>
</dbReference>
<name>A0A2H0XBR1_UNCKA</name>
<protein>
    <recommendedName>
        <fullName evidence="1">Helix-turn-helix domain-containing protein</fullName>
    </recommendedName>
</protein>
<dbReference type="InterPro" id="IPR041657">
    <property type="entry name" value="HTH_17"/>
</dbReference>
<gene>
    <name evidence="2" type="ORF">COT51_01705</name>
</gene>
<reference evidence="3" key="1">
    <citation type="submission" date="2017-09" db="EMBL/GenBank/DDBJ databases">
        <title>Depth-based differentiation of microbial function through sediment-hosted aquifers and enrichment of novel symbionts in the deep terrestrial subsurface.</title>
        <authorList>
            <person name="Probst A.J."/>
            <person name="Ladd B."/>
            <person name="Jarett J.K."/>
            <person name="Geller-Mcgrath D.E."/>
            <person name="Sieber C.M.K."/>
            <person name="Emerson J.B."/>
            <person name="Anantharaman K."/>
            <person name="Thomas B.C."/>
            <person name="Malmstrom R."/>
            <person name="Stieglmeier M."/>
            <person name="Klingl A."/>
            <person name="Woyke T."/>
            <person name="Ryan C.M."/>
            <person name="Banfield J.F."/>
        </authorList>
    </citation>
    <scope>NUCLEOTIDE SEQUENCE [LARGE SCALE GENOMIC DNA]</scope>
</reference>
<evidence type="ECO:0000313" key="2">
    <source>
        <dbReference type="EMBL" id="PIS21609.1"/>
    </source>
</evidence>
<dbReference type="Pfam" id="PF12728">
    <property type="entry name" value="HTH_17"/>
    <property type="match status" value="1"/>
</dbReference>
<dbReference type="AlphaFoldDB" id="A0A2H0XBR1"/>
<dbReference type="EMBL" id="PEYV01000029">
    <property type="protein sequence ID" value="PIS21609.1"/>
    <property type="molecule type" value="Genomic_DNA"/>
</dbReference>
<dbReference type="Proteomes" id="UP000231098">
    <property type="component" value="Unassembled WGS sequence"/>
</dbReference>
<dbReference type="Gene3D" id="1.10.1660.10">
    <property type="match status" value="1"/>
</dbReference>
<dbReference type="InterPro" id="IPR009061">
    <property type="entry name" value="DNA-bd_dom_put_sf"/>
</dbReference>
<organism evidence="2 3">
    <name type="scientific">candidate division WWE3 bacterium CG08_land_8_20_14_0_20_41_15</name>
    <dbReference type="NCBI Taxonomy" id="1975086"/>
    <lineage>
        <taxon>Bacteria</taxon>
        <taxon>Katanobacteria</taxon>
    </lineage>
</organism>
<comment type="caution">
    <text evidence="2">The sequence shown here is derived from an EMBL/GenBank/DDBJ whole genome shotgun (WGS) entry which is preliminary data.</text>
</comment>
<evidence type="ECO:0000313" key="3">
    <source>
        <dbReference type="Proteomes" id="UP000231098"/>
    </source>
</evidence>
<sequence>MIELEDKLYTSDEVASILNVTLRTLYRYLERGYIVPDVQLMSGRYRFSKKNIEELLSKRRIKAPAKEREKVLETESEAGNEPLDLKEIDQSVKEAEVFDLPKNPTTFFAPPKKDTFLDEDSLNMENESLESSDRKLIYCKSPFNSLKTVAKIINQTSKVRGVPYAFTMEGGLSLYEQTHPFSTVYAYVSDPNPFIAALQAEKCDKEEASICFILTEGDFLLTTAKEEKGLSVVSKEKIMEDLSMLK</sequence>
<accession>A0A2H0XBR1</accession>